<comment type="cofactor">
    <cofactor evidence="1">
        <name>[4Fe-4S] cluster</name>
        <dbReference type="ChEBI" id="CHEBI:49883"/>
    </cofactor>
</comment>
<dbReference type="PANTHER" id="PTHR30544">
    <property type="entry name" value="23S RRNA METHYLTRANSFERASE"/>
    <property type="match status" value="1"/>
</dbReference>
<comment type="subcellular location">
    <subcellularLocation>
        <location evidence="2">Cytoplasm</location>
    </subcellularLocation>
</comment>
<keyword evidence="12" id="KW-0408">Iron</keyword>
<dbReference type="InterPro" id="IPR013785">
    <property type="entry name" value="Aldolase_TIM"/>
</dbReference>
<dbReference type="EMBL" id="ACKS01000072">
    <property type="protein sequence ID" value="EFA43753.1"/>
    <property type="molecule type" value="Genomic_DNA"/>
</dbReference>
<evidence type="ECO:0000256" key="4">
    <source>
        <dbReference type="ARBA" id="ARBA00022485"/>
    </source>
</evidence>
<dbReference type="GO" id="GO:0070475">
    <property type="term" value="P:rRNA base methylation"/>
    <property type="evidence" value="ECO:0007669"/>
    <property type="project" value="InterPro"/>
</dbReference>
<keyword evidence="9" id="KW-0949">S-adenosyl-L-methionine</keyword>
<comment type="caution">
    <text evidence="16">The sequence shown here is derived from an EMBL/GenBank/DDBJ whole genome shotgun (WGS) entry which is preliminary data.</text>
</comment>
<keyword evidence="8 16" id="KW-0808">Transferase</keyword>
<dbReference type="HOGENOM" id="CLU_029101_0_0_10"/>
<evidence type="ECO:0000256" key="13">
    <source>
        <dbReference type="ARBA" id="ARBA00023014"/>
    </source>
</evidence>
<dbReference type="SFLD" id="SFLDG01062">
    <property type="entry name" value="methyltransferase_(Class_A)"/>
    <property type="match status" value="1"/>
</dbReference>
<evidence type="ECO:0000259" key="15">
    <source>
        <dbReference type="PROSITE" id="PS51918"/>
    </source>
</evidence>
<evidence type="ECO:0000313" key="17">
    <source>
        <dbReference type="Proteomes" id="UP000003160"/>
    </source>
</evidence>
<keyword evidence="13" id="KW-0411">Iron-sulfur</keyword>
<organism evidence="16 17">
    <name type="scientific">Hallella bergensis DSM 17361</name>
    <dbReference type="NCBI Taxonomy" id="585502"/>
    <lineage>
        <taxon>Bacteria</taxon>
        <taxon>Pseudomonadati</taxon>
        <taxon>Bacteroidota</taxon>
        <taxon>Bacteroidia</taxon>
        <taxon>Bacteroidales</taxon>
        <taxon>Prevotellaceae</taxon>
        <taxon>Hallella</taxon>
    </lineage>
</organism>
<sequence length="359" mass="40504">MNKKILLGMTPTELKAVAKSLGMPAFTGDQIANWMYVQHVRSIDEMTNISKTNRACLAEQYEIGCVDPIDAQHSEDGTIKYLFPVRTTSYKEGEAGNEKTSPKFVETVYIPDGERATLCVSCEVGCKMNCLFCQTGKQGFQGYLSAADILNQIYSLPERESLTNIVFMGQGEPMDNLDNVLRTTEILTAPYAFAWSPKRITVSTIGIKNELKRFIEESDCHLAVSLHSPFHEQRAELMPIERTTPVEEIVDLLRNYDFSHQRRLSFEYIVFEGINDSKEHARAIVRLLEGLFCRVNLIRFHPIPHVNLHGADDKQMESFRNYLTTHGIHTTIRASRGQDILAACGLLNTSRKADGDCCK</sequence>
<dbReference type="CDD" id="cd01335">
    <property type="entry name" value="Radical_SAM"/>
    <property type="match status" value="1"/>
</dbReference>
<dbReference type="InterPro" id="IPR007197">
    <property type="entry name" value="rSAM"/>
</dbReference>
<evidence type="ECO:0000256" key="3">
    <source>
        <dbReference type="ARBA" id="ARBA00007544"/>
    </source>
</evidence>
<keyword evidence="10" id="KW-0819">tRNA processing</keyword>
<evidence type="ECO:0000256" key="7">
    <source>
        <dbReference type="ARBA" id="ARBA00022603"/>
    </source>
</evidence>
<evidence type="ECO:0000256" key="11">
    <source>
        <dbReference type="ARBA" id="ARBA00022723"/>
    </source>
</evidence>
<evidence type="ECO:0000256" key="9">
    <source>
        <dbReference type="ARBA" id="ARBA00022691"/>
    </source>
</evidence>
<dbReference type="GO" id="GO:0008173">
    <property type="term" value="F:RNA methyltransferase activity"/>
    <property type="evidence" value="ECO:0007669"/>
    <property type="project" value="InterPro"/>
</dbReference>
<evidence type="ECO:0000256" key="6">
    <source>
        <dbReference type="ARBA" id="ARBA00022552"/>
    </source>
</evidence>
<keyword evidence="5" id="KW-0963">Cytoplasm</keyword>
<dbReference type="SFLD" id="SFLDF00275">
    <property type="entry name" value="adenosine_C2_methyltransferase"/>
    <property type="match status" value="1"/>
</dbReference>
<evidence type="ECO:0000313" key="16">
    <source>
        <dbReference type="EMBL" id="EFA43753.1"/>
    </source>
</evidence>
<dbReference type="InterPro" id="IPR004383">
    <property type="entry name" value="rRNA_lsu_MTrfase_RlmN/Cfr"/>
</dbReference>
<dbReference type="GO" id="GO:0030488">
    <property type="term" value="P:tRNA methylation"/>
    <property type="evidence" value="ECO:0007669"/>
    <property type="project" value="InterPro"/>
</dbReference>
<dbReference type="PROSITE" id="PS51918">
    <property type="entry name" value="RADICAL_SAM"/>
    <property type="match status" value="1"/>
</dbReference>
<evidence type="ECO:0000256" key="14">
    <source>
        <dbReference type="ARBA" id="ARBA00023157"/>
    </source>
</evidence>
<dbReference type="NCBIfam" id="TIGR00048">
    <property type="entry name" value="rRNA_mod_RlmN"/>
    <property type="match status" value="1"/>
</dbReference>
<dbReference type="EC" id="2.1.1.-" evidence="16"/>
<dbReference type="AlphaFoldDB" id="D1PXT2"/>
<dbReference type="Gene3D" id="1.10.150.530">
    <property type="match status" value="1"/>
</dbReference>
<keyword evidence="4" id="KW-0004">4Fe-4S</keyword>
<keyword evidence="7 16" id="KW-0489">Methyltransferase</keyword>
<dbReference type="PIRSF" id="PIRSF006004">
    <property type="entry name" value="CHP00048"/>
    <property type="match status" value="1"/>
</dbReference>
<dbReference type="InterPro" id="IPR040072">
    <property type="entry name" value="Methyltransferase_A"/>
</dbReference>
<evidence type="ECO:0000256" key="10">
    <source>
        <dbReference type="ARBA" id="ARBA00022694"/>
    </source>
</evidence>
<evidence type="ECO:0000256" key="2">
    <source>
        <dbReference type="ARBA" id="ARBA00004496"/>
    </source>
</evidence>
<protein>
    <submittedName>
        <fullName evidence="16">23S rRNA m2A2503 methyltransferase</fullName>
        <ecNumber evidence="16">2.1.1.-</ecNumber>
    </submittedName>
</protein>
<dbReference type="SUPFAM" id="SSF102114">
    <property type="entry name" value="Radical SAM enzymes"/>
    <property type="match status" value="1"/>
</dbReference>
<dbReference type="InterPro" id="IPR027492">
    <property type="entry name" value="RNA_MTrfase_RlmN"/>
</dbReference>
<dbReference type="GO" id="GO:0046872">
    <property type="term" value="F:metal ion binding"/>
    <property type="evidence" value="ECO:0007669"/>
    <property type="project" value="UniProtKB-KW"/>
</dbReference>
<proteinExistence type="inferred from homology"/>
<keyword evidence="14" id="KW-1015">Disulfide bond</keyword>
<keyword evidence="17" id="KW-1185">Reference proteome</keyword>
<dbReference type="Gene3D" id="3.20.20.70">
    <property type="entry name" value="Aldolase class I"/>
    <property type="match status" value="1"/>
</dbReference>
<evidence type="ECO:0000256" key="5">
    <source>
        <dbReference type="ARBA" id="ARBA00022490"/>
    </source>
</evidence>
<dbReference type="OrthoDB" id="9793973at2"/>
<keyword evidence="11" id="KW-0479">Metal-binding</keyword>
<feature type="domain" description="Radical SAM core" evidence="15">
    <location>
        <begin position="112"/>
        <end position="333"/>
    </location>
</feature>
<name>D1PXT2_9BACT</name>
<dbReference type="PANTHER" id="PTHR30544:SF5">
    <property type="entry name" value="RADICAL SAM CORE DOMAIN-CONTAINING PROTEIN"/>
    <property type="match status" value="1"/>
</dbReference>
<dbReference type="SFLD" id="SFLDS00029">
    <property type="entry name" value="Radical_SAM"/>
    <property type="match status" value="1"/>
</dbReference>
<accession>D1PXT2</accession>
<evidence type="ECO:0000256" key="12">
    <source>
        <dbReference type="ARBA" id="ARBA00023004"/>
    </source>
</evidence>
<dbReference type="InterPro" id="IPR058240">
    <property type="entry name" value="rSAM_sf"/>
</dbReference>
<dbReference type="Pfam" id="PF04055">
    <property type="entry name" value="Radical_SAM"/>
    <property type="match status" value="1"/>
</dbReference>
<dbReference type="eggNOG" id="COG0820">
    <property type="taxonomic scope" value="Bacteria"/>
</dbReference>
<gene>
    <name evidence="16" type="primary">rlmN</name>
    <name evidence="16" type="ORF">HMPREF0645_1767</name>
</gene>
<dbReference type="Proteomes" id="UP000003160">
    <property type="component" value="Unassembled WGS sequence"/>
</dbReference>
<reference evidence="16 17" key="1">
    <citation type="submission" date="2009-10" db="EMBL/GenBank/DDBJ databases">
        <authorList>
            <person name="Qin X."/>
            <person name="Bachman B."/>
            <person name="Battles P."/>
            <person name="Bell A."/>
            <person name="Bess C."/>
            <person name="Bickham C."/>
            <person name="Chaboub L."/>
            <person name="Chen D."/>
            <person name="Coyle M."/>
            <person name="Deiros D.R."/>
            <person name="Dinh H."/>
            <person name="Forbes L."/>
            <person name="Fowler G."/>
            <person name="Francisco L."/>
            <person name="Fu Q."/>
            <person name="Gubbala S."/>
            <person name="Hale W."/>
            <person name="Han Y."/>
            <person name="Hemphill L."/>
            <person name="Highlander S.K."/>
            <person name="Hirani K."/>
            <person name="Hogues M."/>
            <person name="Jackson L."/>
            <person name="Jakkamsetti A."/>
            <person name="Javaid M."/>
            <person name="Jiang H."/>
            <person name="Korchina V."/>
            <person name="Kovar C."/>
            <person name="Lara F."/>
            <person name="Lee S."/>
            <person name="Mata R."/>
            <person name="Mathew T."/>
            <person name="Moen C."/>
            <person name="Morales K."/>
            <person name="Munidasa M."/>
            <person name="Nazareth L."/>
            <person name="Ngo R."/>
            <person name="Nguyen L."/>
            <person name="Okwuonu G."/>
            <person name="Ongeri F."/>
            <person name="Patil S."/>
            <person name="Petrosino J."/>
            <person name="Pham C."/>
            <person name="Pham P."/>
            <person name="Pu L.-L."/>
            <person name="Puazo M."/>
            <person name="Raj R."/>
            <person name="Reid J."/>
            <person name="Rouhana J."/>
            <person name="Saada N."/>
            <person name="Shang Y."/>
            <person name="Simmons D."/>
            <person name="Thornton R."/>
            <person name="Warren J."/>
            <person name="Weissenberger G."/>
            <person name="Zhang J."/>
            <person name="Zhang L."/>
            <person name="Zhou C."/>
            <person name="Zhu D."/>
            <person name="Muzny D."/>
            <person name="Worley K."/>
            <person name="Gibbs R."/>
        </authorList>
    </citation>
    <scope>NUCLEOTIDE SEQUENCE [LARGE SCALE GENOMIC DNA]</scope>
    <source>
        <strain evidence="16 17">DSM 17361</strain>
    </source>
</reference>
<dbReference type="GO" id="GO:0051539">
    <property type="term" value="F:4 iron, 4 sulfur cluster binding"/>
    <property type="evidence" value="ECO:0007669"/>
    <property type="project" value="UniProtKB-KW"/>
</dbReference>
<comment type="similarity">
    <text evidence="3">Belongs to the radical SAM superfamily. RlmN family.</text>
</comment>
<keyword evidence="6" id="KW-0698">rRNA processing</keyword>
<dbReference type="GO" id="GO:0005737">
    <property type="term" value="C:cytoplasm"/>
    <property type="evidence" value="ECO:0007669"/>
    <property type="project" value="UniProtKB-SubCell"/>
</dbReference>
<dbReference type="Pfam" id="PF21016">
    <property type="entry name" value="RlmN_N"/>
    <property type="match status" value="1"/>
</dbReference>
<evidence type="ECO:0000256" key="8">
    <source>
        <dbReference type="ARBA" id="ARBA00022679"/>
    </source>
</evidence>
<dbReference type="RefSeq" id="WP_007173870.1">
    <property type="nucleotide sequence ID" value="NZ_GG704781.1"/>
</dbReference>
<evidence type="ECO:0000256" key="1">
    <source>
        <dbReference type="ARBA" id="ARBA00001966"/>
    </source>
</evidence>
<dbReference type="InterPro" id="IPR048641">
    <property type="entry name" value="RlmN_N"/>
</dbReference>